<feature type="transmembrane region" description="Helical" evidence="6">
    <location>
        <begin position="160"/>
        <end position="190"/>
    </location>
</feature>
<dbReference type="PANTHER" id="PTHR30250">
    <property type="entry name" value="PST FAMILY PREDICTED COLANIC ACID TRANSPORTER"/>
    <property type="match status" value="1"/>
</dbReference>
<dbReference type="InterPro" id="IPR050833">
    <property type="entry name" value="Poly_Biosynth_Transport"/>
</dbReference>
<feature type="transmembrane region" description="Helical" evidence="6">
    <location>
        <begin position="380"/>
        <end position="400"/>
    </location>
</feature>
<dbReference type="Pfam" id="PF13440">
    <property type="entry name" value="Polysacc_synt_3"/>
    <property type="match status" value="1"/>
</dbReference>
<evidence type="ECO:0000256" key="3">
    <source>
        <dbReference type="ARBA" id="ARBA00022692"/>
    </source>
</evidence>
<evidence type="ECO:0000313" key="8">
    <source>
        <dbReference type="Proteomes" id="UP001595660"/>
    </source>
</evidence>
<evidence type="ECO:0000256" key="4">
    <source>
        <dbReference type="ARBA" id="ARBA00022989"/>
    </source>
</evidence>
<dbReference type="RefSeq" id="WP_232572474.1">
    <property type="nucleotide sequence ID" value="NZ_CP089466.1"/>
</dbReference>
<evidence type="ECO:0000256" key="2">
    <source>
        <dbReference type="ARBA" id="ARBA00022475"/>
    </source>
</evidence>
<name>A0ABD5NAY8_9EURY</name>
<dbReference type="AlphaFoldDB" id="A0ABD5NAY8"/>
<keyword evidence="4 6" id="KW-1133">Transmembrane helix</keyword>
<dbReference type="GO" id="GO:0005886">
    <property type="term" value="C:plasma membrane"/>
    <property type="evidence" value="ECO:0007669"/>
    <property type="project" value="UniProtKB-SubCell"/>
</dbReference>
<protein>
    <submittedName>
        <fullName evidence="7">Lipopolysaccharide biosynthesis protein</fullName>
    </submittedName>
</protein>
<keyword evidence="2" id="KW-1003">Cell membrane</keyword>
<dbReference type="PANTHER" id="PTHR30250:SF11">
    <property type="entry name" value="O-ANTIGEN TRANSPORTER-RELATED"/>
    <property type="match status" value="1"/>
</dbReference>
<proteinExistence type="predicted"/>
<feature type="transmembrane region" description="Helical" evidence="6">
    <location>
        <begin position="46"/>
        <end position="68"/>
    </location>
</feature>
<evidence type="ECO:0000313" key="7">
    <source>
        <dbReference type="EMBL" id="MFC3476375.1"/>
    </source>
</evidence>
<feature type="transmembrane region" description="Helical" evidence="6">
    <location>
        <begin position="439"/>
        <end position="462"/>
    </location>
</feature>
<feature type="transmembrane region" description="Helical" evidence="6">
    <location>
        <begin position="353"/>
        <end position="374"/>
    </location>
</feature>
<evidence type="ECO:0000256" key="5">
    <source>
        <dbReference type="ARBA" id="ARBA00023136"/>
    </source>
</evidence>
<accession>A0ABD5NAY8</accession>
<dbReference type="EMBL" id="JBHRWN010000002">
    <property type="protein sequence ID" value="MFC3476375.1"/>
    <property type="molecule type" value="Genomic_DNA"/>
</dbReference>
<dbReference type="GeneID" id="69117716"/>
<feature type="transmembrane region" description="Helical" evidence="6">
    <location>
        <begin position="412"/>
        <end position="433"/>
    </location>
</feature>
<comment type="caution">
    <text evidence="7">The sequence shown here is derived from an EMBL/GenBank/DDBJ whole genome shotgun (WGS) entry which is preliminary data.</text>
</comment>
<sequence length="480" mass="51552">MKTPAEVDLTREALFTFLWDSLDKIAAFVAFVYFANYFSTSSFGTAYTLIGISLILGSAPNAIAIAIRKRISEDTSDYERFFTFGAIFIVGYAALCGAAVFWLGSVTELPFEPLAVAGIAHLLGRTFLFHVERIFDGVGSTGTAAGLDFADGLLTAVLRFLFILGFGMGAAGLIYSAALSGLLVGLTAYLRRFEIPTQPPRWSTFDDVRNFSGWSLLSRLGNEILENSVVVLPGLLFSPTLASYIKSAKNLIEPARIPVRSVIESIFVQVSASIERGNNPVQAIQNGVDVAILFATPLTAGALVLGDEVMVTVYGAQYADSGYILAAVAAAFVFQALTKILTSSLAGSNYPDLVAKSSILTTAVAVPLFAVTLTLDWESLFLYCLVGSHALRSVISLYYLNTSVASVTDLSWRFIGHQLVASTVMAVMVWVLLRETAISSWMSLLFIVGAGAASYGLVLLTISKEGRRIANTVLKRLNVP</sequence>
<evidence type="ECO:0000256" key="6">
    <source>
        <dbReference type="SAM" id="Phobius"/>
    </source>
</evidence>
<gene>
    <name evidence="7" type="ORF">ACFOKC_01415</name>
</gene>
<organism evidence="7 8">
    <name type="scientific">Halobacterium litoreum</name>
    <dbReference type="NCBI Taxonomy" id="2039234"/>
    <lineage>
        <taxon>Archaea</taxon>
        <taxon>Methanobacteriati</taxon>
        <taxon>Methanobacteriota</taxon>
        <taxon>Stenosarchaea group</taxon>
        <taxon>Halobacteria</taxon>
        <taxon>Halobacteriales</taxon>
        <taxon>Halobacteriaceae</taxon>
        <taxon>Halobacterium</taxon>
    </lineage>
</organism>
<feature type="transmembrane region" description="Helical" evidence="6">
    <location>
        <begin position="80"/>
        <end position="104"/>
    </location>
</feature>
<keyword evidence="3 6" id="KW-0812">Transmembrane</keyword>
<dbReference type="Proteomes" id="UP001595660">
    <property type="component" value="Unassembled WGS sequence"/>
</dbReference>
<keyword evidence="5 6" id="KW-0472">Membrane</keyword>
<reference evidence="7 8" key="1">
    <citation type="journal article" date="2019" name="Int. J. Syst. Evol. Microbiol.">
        <title>The Global Catalogue of Microorganisms (GCM) 10K type strain sequencing project: providing services to taxonomists for standard genome sequencing and annotation.</title>
        <authorList>
            <consortium name="The Broad Institute Genomics Platform"/>
            <consortium name="The Broad Institute Genome Sequencing Center for Infectious Disease"/>
            <person name="Wu L."/>
            <person name="Ma J."/>
        </authorList>
    </citation>
    <scope>NUCLEOTIDE SEQUENCE [LARGE SCALE GENOMIC DNA]</scope>
    <source>
        <strain evidence="7 8">CGMCC 1.12562</strain>
    </source>
</reference>
<feature type="transmembrane region" description="Helical" evidence="6">
    <location>
        <begin position="290"/>
        <end position="316"/>
    </location>
</feature>
<feature type="transmembrane region" description="Helical" evidence="6">
    <location>
        <begin position="322"/>
        <end position="341"/>
    </location>
</feature>
<feature type="transmembrane region" description="Helical" evidence="6">
    <location>
        <begin position="12"/>
        <end position="34"/>
    </location>
</feature>
<evidence type="ECO:0000256" key="1">
    <source>
        <dbReference type="ARBA" id="ARBA00004651"/>
    </source>
</evidence>
<comment type="subcellular location">
    <subcellularLocation>
        <location evidence="1">Cell membrane</location>
        <topology evidence="1">Multi-pass membrane protein</topology>
    </subcellularLocation>
</comment>
<keyword evidence="8" id="KW-1185">Reference proteome</keyword>